<dbReference type="GO" id="GO:0046872">
    <property type="term" value="F:metal ion binding"/>
    <property type="evidence" value="ECO:0007669"/>
    <property type="project" value="UniProtKB-KW"/>
</dbReference>
<feature type="domain" description="Poly(A) RNA polymerase mitochondrial-like central palm" evidence="7">
    <location>
        <begin position="209"/>
        <end position="333"/>
    </location>
</feature>
<feature type="compositionally biased region" description="Low complexity" evidence="5">
    <location>
        <begin position="720"/>
        <end position="733"/>
    </location>
</feature>
<evidence type="ECO:0000256" key="3">
    <source>
        <dbReference type="ARBA" id="ARBA00022723"/>
    </source>
</evidence>
<name>A0A1Y2E8N9_9BASI</name>
<evidence type="ECO:0000313" key="9">
    <source>
        <dbReference type="Proteomes" id="UP000193467"/>
    </source>
</evidence>
<keyword evidence="3" id="KW-0479">Metal-binding</keyword>
<sequence length="857" mass="92479">MAGSYERPSTPRSSLPQKPKTSSHQQGSLRKTIQRKRSVSPVGSGSEVASGAASDAGSTSSSSKKAKHERSSKPSTPGGPPSLLSRALTGAKEAAETAVAAVATTPSASTSTPRAQFEQQEDFISFDFDDEPKASPKPRFTPGGGRGGRDAGASGSKRKLDEYEERDAEGTRRMQKRERERSTPWCEEPGVDWSKCNSAIDMVNREAFAFIHYISPTPVEHELRLWTIELIRRTIQKRWSDADVQCFGSVGTGLYLPGGDIDLVVLCPTMPSPPLKPSSSLLHRLASLLLTSSLAEPSSLVVIAKARVPIVKFVTRYGGFSVDLSVNQKNGVDAAVRVRGMLEEFAFREEAYVEPGVEKKKSKKGKGKEVASPPVAVEEDINLVDQGVARSLVMLVKAFLNQRGMNEVFTGGLGSYSIICLVISFLQLHPKIQTGEINPHYNIGLLFVEFLEYYGKHFNFDEAGITLRGRGGYFNKHDKGWWRANQPYLLSIEDPNDPSNDVSGGSHNIIRVRQTLSGAYDVLAATLSHRVSHFEALHNSSTLPLNGSVLPNADIDAPTPLCQSILGAIIGMSRSGIRAREENVRLYDEGVLQALLEQSGAGGEIGGTSKKALKKLRKEEREKKKRDKTVARLEMRQEEREAKQERKERKKKELEAGLAPKAGASTSTSAAASTAGDDEDPGFIIDVVGETPAGDPVARKLFPDASAAHDLADEEESRYAIASPAPSTSASAAYKSRNAISDAVAKAKALEPIFVHGSDSDYSSDEGDHDDEDVWIGGGTGDLLNGPKATSKEPAQKKQKQAIALDSSSSEGSGDEEVLSYLVPPKAKGKEMDAKKQAKAAFWASKGKVEEGGEWDS</sequence>
<evidence type="ECO:0000259" key="7">
    <source>
        <dbReference type="Pfam" id="PF22600"/>
    </source>
</evidence>
<dbReference type="Gene3D" id="1.10.1410.10">
    <property type="match status" value="1"/>
</dbReference>
<reference evidence="8 9" key="1">
    <citation type="submission" date="2016-07" db="EMBL/GenBank/DDBJ databases">
        <title>Pervasive Adenine N6-methylation of Active Genes in Fungi.</title>
        <authorList>
            <consortium name="DOE Joint Genome Institute"/>
            <person name="Mondo S.J."/>
            <person name="Dannebaum R.O."/>
            <person name="Kuo R.C."/>
            <person name="Labutti K."/>
            <person name="Haridas S."/>
            <person name="Kuo A."/>
            <person name="Salamov A."/>
            <person name="Ahrendt S.R."/>
            <person name="Lipzen A."/>
            <person name="Sullivan W."/>
            <person name="Andreopoulos W.B."/>
            <person name="Clum A."/>
            <person name="Lindquist E."/>
            <person name="Daum C."/>
            <person name="Ramamoorthy G.K."/>
            <person name="Gryganskyi A."/>
            <person name="Culley D."/>
            <person name="Magnuson J.K."/>
            <person name="James T.Y."/>
            <person name="O'Malley M.A."/>
            <person name="Stajich J.E."/>
            <person name="Spatafora J.W."/>
            <person name="Visel A."/>
            <person name="Grigoriev I.V."/>
        </authorList>
    </citation>
    <scope>NUCLEOTIDE SEQUENCE [LARGE SCALE GENOMIC DNA]</scope>
    <source>
        <strain evidence="8 9">62-1032</strain>
    </source>
</reference>
<feature type="region of interest" description="Disordered" evidence="5">
    <location>
        <begin position="1"/>
        <end position="187"/>
    </location>
</feature>
<feature type="compositionally biased region" description="Basic and acidic residues" evidence="5">
    <location>
        <begin position="617"/>
        <end position="655"/>
    </location>
</feature>
<keyword evidence="9" id="KW-1185">Reference proteome</keyword>
<keyword evidence="4" id="KW-0460">Magnesium</keyword>
<feature type="compositionally biased region" description="Basic and acidic residues" evidence="5">
    <location>
        <begin position="168"/>
        <end position="182"/>
    </location>
</feature>
<comment type="similarity">
    <text evidence="1">Belongs to the DNA polymerase type-B-like family.</text>
</comment>
<evidence type="ECO:0000256" key="1">
    <source>
        <dbReference type="ARBA" id="ARBA00008593"/>
    </source>
</evidence>
<dbReference type="InterPro" id="IPR043519">
    <property type="entry name" value="NT_sf"/>
</dbReference>
<dbReference type="Gene3D" id="3.30.460.10">
    <property type="entry name" value="Beta Polymerase, domain 2"/>
    <property type="match status" value="1"/>
</dbReference>
<dbReference type="GO" id="GO:0031499">
    <property type="term" value="C:TRAMP complex"/>
    <property type="evidence" value="ECO:0007669"/>
    <property type="project" value="TreeGrafter"/>
</dbReference>
<evidence type="ECO:0000313" key="8">
    <source>
        <dbReference type="EMBL" id="ORY67933.1"/>
    </source>
</evidence>
<dbReference type="OrthoDB" id="273917at2759"/>
<dbReference type="GO" id="GO:0043634">
    <property type="term" value="P:polyadenylation-dependent ncRNA catabolic process"/>
    <property type="evidence" value="ECO:0007669"/>
    <property type="project" value="TreeGrafter"/>
</dbReference>
<dbReference type="Pfam" id="PF03828">
    <property type="entry name" value="PAP_assoc"/>
    <property type="match status" value="1"/>
</dbReference>
<proteinExistence type="inferred from homology"/>
<dbReference type="GO" id="GO:0010605">
    <property type="term" value="P:negative regulation of macromolecule metabolic process"/>
    <property type="evidence" value="ECO:0007669"/>
    <property type="project" value="UniProtKB-ARBA"/>
</dbReference>
<feature type="region of interest" description="Disordered" evidence="5">
    <location>
        <begin position="756"/>
        <end position="818"/>
    </location>
</feature>
<feature type="compositionally biased region" description="Low complexity" evidence="5">
    <location>
        <begin position="662"/>
        <end position="675"/>
    </location>
</feature>
<dbReference type="SUPFAM" id="SSF81631">
    <property type="entry name" value="PAP/OAS1 substrate-binding domain"/>
    <property type="match status" value="1"/>
</dbReference>
<comment type="caution">
    <text evidence="8">The sequence shown here is derived from an EMBL/GenBank/DDBJ whole genome shotgun (WGS) entry which is preliminary data.</text>
</comment>
<feature type="domain" description="PAP-associated" evidence="6">
    <location>
        <begin position="442"/>
        <end position="500"/>
    </location>
</feature>
<evidence type="ECO:0000259" key="6">
    <source>
        <dbReference type="Pfam" id="PF03828"/>
    </source>
</evidence>
<feature type="compositionally biased region" description="Low complexity" evidence="5">
    <location>
        <begin position="96"/>
        <end position="113"/>
    </location>
</feature>
<dbReference type="GO" id="GO:0003729">
    <property type="term" value="F:mRNA binding"/>
    <property type="evidence" value="ECO:0007669"/>
    <property type="project" value="TreeGrafter"/>
</dbReference>
<feature type="region of interest" description="Disordered" evidence="5">
    <location>
        <begin position="709"/>
        <end position="735"/>
    </location>
</feature>
<feature type="compositionally biased region" description="Low complexity" evidence="5">
    <location>
        <begin position="39"/>
        <end position="63"/>
    </location>
</feature>
<dbReference type="AlphaFoldDB" id="A0A1Y2E8N9"/>
<dbReference type="GO" id="GO:0031123">
    <property type="term" value="P:RNA 3'-end processing"/>
    <property type="evidence" value="ECO:0007669"/>
    <property type="project" value="TreeGrafter"/>
</dbReference>
<dbReference type="PANTHER" id="PTHR23092:SF15">
    <property type="entry name" value="INACTIVE NON-CANONICAL POLY(A) RNA POLYMERASE PROTEIN TRF4-2-RELATED"/>
    <property type="match status" value="1"/>
</dbReference>
<feature type="region of interest" description="Disordered" evidence="5">
    <location>
        <begin position="616"/>
        <end position="690"/>
    </location>
</feature>
<gene>
    <name evidence="8" type="ORF">BCR35DRAFT_294786</name>
</gene>
<dbReference type="InParanoid" id="A0A1Y2E8N9"/>
<dbReference type="EMBL" id="MCGR01000060">
    <property type="protein sequence ID" value="ORY67933.1"/>
    <property type="molecule type" value="Genomic_DNA"/>
</dbReference>
<dbReference type="PANTHER" id="PTHR23092">
    <property type="entry name" value="POLY(A) RNA POLYMERASE"/>
    <property type="match status" value="1"/>
</dbReference>
<dbReference type="SUPFAM" id="SSF81301">
    <property type="entry name" value="Nucleotidyltransferase"/>
    <property type="match status" value="1"/>
</dbReference>
<dbReference type="InterPro" id="IPR002058">
    <property type="entry name" value="PAP_assoc"/>
</dbReference>
<protein>
    <recommendedName>
        <fullName evidence="2">polynucleotide adenylyltransferase</fullName>
        <ecNumber evidence="2">2.7.7.19</ecNumber>
    </recommendedName>
</protein>
<evidence type="ECO:0000256" key="4">
    <source>
        <dbReference type="ARBA" id="ARBA00022842"/>
    </source>
</evidence>
<accession>A0A1Y2E8N9</accession>
<feature type="compositionally biased region" description="Low complexity" evidence="5">
    <location>
        <begin position="73"/>
        <end position="85"/>
    </location>
</feature>
<feature type="compositionally biased region" description="Acidic residues" evidence="5">
    <location>
        <begin position="762"/>
        <end position="774"/>
    </location>
</feature>
<evidence type="ECO:0000256" key="5">
    <source>
        <dbReference type="SAM" id="MobiDB-lite"/>
    </source>
</evidence>
<dbReference type="GO" id="GO:1990817">
    <property type="term" value="F:poly(A) RNA polymerase activity"/>
    <property type="evidence" value="ECO:0007669"/>
    <property type="project" value="UniProtKB-EC"/>
</dbReference>
<evidence type="ECO:0000256" key="2">
    <source>
        <dbReference type="ARBA" id="ARBA00012388"/>
    </source>
</evidence>
<dbReference type="STRING" id="106004.A0A1Y2E8N9"/>
<dbReference type="Pfam" id="PF22600">
    <property type="entry name" value="MTPAP-like_central"/>
    <property type="match status" value="1"/>
</dbReference>
<dbReference type="InterPro" id="IPR045862">
    <property type="entry name" value="Trf4-like"/>
</dbReference>
<dbReference type="GO" id="GO:0005730">
    <property type="term" value="C:nucleolus"/>
    <property type="evidence" value="ECO:0007669"/>
    <property type="project" value="TreeGrafter"/>
</dbReference>
<dbReference type="CDD" id="cd05402">
    <property type="entry name" value="NT_PAP_TUTase"/>
    <property type="match status" value="1"/>
</dbReference>
<feature type="compositionally biased region" description="Polar residues" evidence="5">
    <location>
        <begin position="10"/>
        <end position="31"/>
    </location>
</feature>
<dbReference type="Proteomes" id="UP000193467">
    <property type="component" value="Unassembled WGS sequence"/>
</dbReference>
<dbReference type="EC" id="2.7.7.19" evidence="2"/>
<dbReference type="InterPro" id="IPR054708">
    <property type="entry name" value="MTPAP-like_central"/>
</dbReference>
<organism evidence="8 9">
    <name type="scientific">Leucosporidium creatinivorum</name>
    <dbReference type="NCBI Taxonomy" id="106004"/>
    <lineage>
        <taxon>Eukaryota</taxon>
        <taxon>Fungi</taxon>
        <taxon>Dikarya</taxon>
        <taxon>Basidiomycota</taxon>
        <taxon>Pucciniomycotina</taxon>
        <taxon>Microbotryomycetes</taxon>
        <taxon>Leucosporidiales</taxon>
        <taxon>Leucosporidium</taxon>
    </lineage>
</organism>